<dbReference type="InterPro" id="IPR016039">
    <property type="entry name" value="Thiolase-like"/>
</dbReference>
<dbReference type="SUPFAM" id="SSF53901">
    <property type="entry name" value="Thiolase-like"/>
    <property type="match status" value="1"/>
</dbReference>
<dbReference type="Pfam" id="PF07451">
    <property type="entry name" value="SpoVAD"/>
    <property type="match status" value="1"/>
</dbReference>
<dbReference type="Proteomes" id="UP000824065">
    <property type="component" value="Unassembled WGS sequence"/>
</dbReference>
<dbReference type="Gene3D" id="3.40.47.40">
    <property type="entry name" value="Stage V sporulation protein AD"/>
    <property type="match status" value="1"/>
</dbReference>
<evidence type="ECO:0000313" key="1">
    <source>
        <dbReference type="EMBL" id="HIZ58184.1"/>
    </source>
</evidence>
<dbReference type="InterPro" id="IPR010894">
    <property type="entry name" value="SpoVAD"/>
</dbReference>
<reference evidence="1" key="1">
    <citation type="journal article" date="2021" name="PeerJ">
        <title>Extensive microbial diversity within the chicken gut microbiome revealed by metagenomics and culture.</title>
        <authorList>
            <person name="Gilroy R."/>
            <person name="Ravi A."/>
            <person name="Getino M."/>
            <person name="Pursley I."/>
            <person name="Horton D.L."/>
            <person name="Alikhan N.F."/>
            <person name="Baker D."/>
            <person name="Gharbi K."/>
            <person name="Hall N."/>
            <person name="Watson M."/>
            <person name="Adriaenssens E.M."/>
            <person name="Foster-Nyarko E."/>
            <person name="Jarju S."/>
            <person name="Secka A."/>
            <person name="Antonio M."/>
            <person name="Oren A."/>
            <person name="Chaudhuri R.R."/>
            <person name="La Ragione R."/>
            <person name="Hildebrand F."/>
            <person name="Pallen M.J."/>
        </authorList>
    </citation>
    <scope>NUCLEOTIDE SEQUENCE</scope>
    <source>
        <strain evidence="1">ChiBcec16-3735</strain>
    </source>
</reference>
<organism evidence="1 2">
    <name type="scientific">Candidatus Faecalibacterium gallistercoris</name>
    <dbReference type="NCBI Taxonomy" id="2838579"/>
    <lineage>
        <taxon>Bacteria</taxon>
        <taxon>Bacillati</taxon>
        <taxon>Bacillota</taxon>
        <taxon>Clostridia</taxon>
        <taxon>Eubacteriales</taxon>
        <taxon>Oscillospiraceae</taxon>
        <taxon>Faecalibacterium</taxon>
    </lineage>
</organism>
<dbReference type="GO" id="GO:0016746">
    <property type="term" value="F:acyltransferase activity"/>
    <property type="evidence" value="ECO:0007669"/>
    <property type="project" value="InterPro"/>
</dbReference>
<sequence length="343" mass="35492">METALRQGDTLLFPAPPVLAAHAAVGGKKESEGPLAGAFDELSRDNLFGQDNWEAAERALQLRAARLCLQKGHAAEDSVSLALAGDLQAQCTASSYAMRELGIPYAGLFGACSTMAEALGLGAALCAGGMARGVLAMASGHFCAAERQFRTPLCYGAVRTPTAQWTATAAGCCLLRPAGEGAAGVRVRAVTLGRVQDYQVKDITNMGAAMAPAAAATLLRYLRDTGTPPAAFDCIYTGDLGRVGSGLLAELLEAEGTGPLHHEDCGCLLYGHDPKVHSGASGPGCCASVLCGHILPQLEQGALKRVLFLATGALMSQTTFLQKESIPAIAHLVELASPDWKEG</sequence>
<dbReference type="AlphaFoldDB" id="A0A9D2JMT1"/>
<protein>
    <submittedName>
        <fullName evidence="1">Stage V sporulation protein AD</fullName>
    </submittedName>
</protein>
<comment type="caution">
    <text evidence="1">The sequence shown here is derived from an EMBL/GenBank/DDBJ whole genome shotgun (WGS) entry which is preliminary data.</text>
</comment>
<proteinExistence type="predicted"/>
<accession>A0A9D2JMT1</accession>
<name>A0A9D2JMT1_9FIRM</name>
<gene>
    <name evidence="1" type="ORF">H9725_06350</name>
</gene>
<evidence type="ECO:0000313" key="2">
    <source>
        <dbReference type="Proteomes" id="UP000824065"/>
    </source>
</evidence>
<dbReference type="InterPro" id="IPR038369">
    <property type="entry name" value="SpoVAD_sf"/>
</dbReference>
<reference evidence="1" key="2">
    <citation type="submission" date="2021-04" db="EMBL/GenBank/DDBJ databases">
        <authorList>
            <person name="Gilroy R."/>
        </authorList>
    </citation>
    <scope>NUCLEOTIDE SEQUENCE</scope>
    <source>
        <strain evidence="1">ChiBcec16-3735</strain>
    </source>
</reference>
<dbReference type="EMBL" id="DXBJ01000046">
    <property type="protein sequence ID" value="HIZ58184.1"/>
    <property type="molecule type" value="Genomic_DNA"/>
</dbReference>